<feature type="compositionally biased region" description="Polar residues" evidence="1">
    <location>
        <begin position="444"/>
        <end position="453"/>
    </location>
</feature>
<dbReference type="OrthoDB" id="10068368at2759"/>
<dbReference type="SUPFAM" id="SSF48464">
    <property type="entry name" value="ENTH/VHS domain"/>
    <property type="match status" value="1"/>
</dbReference>
<dbReference type="GO" id="GO:0051666">
    <property type="term" value="P:actin cortical patch localization"/>
    <property type="evidence" value="ECO:0007669"/>
    <property type="project" value="TreeGrafter"/>
</dbReference>
<evidence type="ECO:0000259" key="2">
    <source>
        <dbReference type="PROSITE" id="PS50179"/>
    </source>
</evidence>
<dbReference type="SUPFAM" id="SSF89009">
    <property type="entry name" value="GAT-like domain"/>
    <property type="match status" value="1"/>
</dbReference>
<dbReference type="VEuPathDB" id="FungiDB:CNBG_2784"/>
<dbReference type="GO" id="GO:0035091">
    <property type="term" value="F:phosphatidylinositol binding"/>
    <property type="evidence" value="ECO:0007669"/>
    <property type="project" value="InterPro"/>
</dbReference>
<dbReference type="CDD" id="cd14232">
    <property type="entry name" value="GAT_LSB5"/>
    <property type="match status" value="1"/>
</dbReference>
<evidence type="ECO:0000313" key="4">
    <source>
        <dbReference type="Proteomes" id="UP000029445"/>
    </source>
</evidence>
<dbReference type="AlphaFoldDB" id="A0A095D735"/>
<feature type="region of interest" description="Disordered" evidence="1">
    <location>
        <begin position="409"/>
        <end position="519"/>
    </location>
</feature>
<dbReference type="KEGG" id="cdeu:CNBG_2784"/>
<feature type="compositionally biased region" description="Basic and acidic residues" evidence="1">
    <location>
        <begin position="253"/>
        <end position="273"/>
    </location>
</feature>
<dbReference type="CDD" id="cd16980">
    <property type="entry name" value="VHS_Lsb5"/>
    <property type="match status" value="1"/>
</dbReference>
<sequence>MSKAGSYFKTAMSLVTTLEEGKPHSSVTDWIEVLSSDRYEELSLDGISELVDSVNILGPQGTTEASRAIRKKLKYGNVHRQIRALVILRALTENAGKGFQLNWANEQLMERLRLMATDQLLDPKVKKMLLMVFHSWSLHYKDEPRMHEVAGLYQKYTGHGTKPVARKPSITSSTTATAKQGTFDNDIFSHDWNPAPGNRGADTYTDLAAAKAEAEERKRAREARIALEQREAEVERRERELRRKRDMAEIEERRRKAAAEEAENRRKLKEQGKKKNQQPKRPPFNFEKEKPQIMVAVANAIQCANNLVNACRLVNREVENVTESPKVQDNLDKAKVARRSIIRYIQLVTDEEYVGTLLDANERIVEAIQLYDRLSKPAVLDSDSEDDAADASTLHKRLAAQKLEADRTGELQKIQEDQKRESARRQQRQLLRQASEVGTPVRSAPQQPSSAYSDLQDLDFGSIAHTQANLPPPMKPDSEDDESYGGSLSDFSDYDSSDAEWQAAHGSGTVANKKASTVGLSSHVTREYASLEDDFSGKSGLLAKEDDNPFGDPFADELDTPVQEKQRLQWAEI</sequence>
<dbReference type="OMA" id="YGSVHRQ"/>
<dbReference type="EMBL" id="CP025766">
    <property type="protein sequence ID" value="KGB76946.1"/>
    <property type="molecule type" value="Genomic_DNA"/>
</dbReference>
<dbReference type="GO" id="GO:0030479">
    <property type="term" value="C:actin cortical patch"/>
    <property type="evidence" value="ECO:0007669"/>
    <property type="project" value="TreeGrafter"/>
</dbReference>
<dbReference type="HOGENOM" id="CLU_036827_3_1_1"/>
<accession>A0A095D735</accession>
<dbReference type="PANTHER" id="PTHR47789:SF1">
    <property type="entry name" value="LAS SEVENTEEN-BINDING PROTEIN 5"/>
    <property type="match status" value="1"/>
</dbReference>
<dbReference type="SMART" id="SM00288">
    <property type="entry name" value="VHS"/>
    <property type="match status" value="1"/>
</dbReference>
<proteinExistence type="predicted"/>
<feature type="region of interest" description="Disordered" evidence="1">
    <location>
        <begin position="538"/>
        <end position="573"/>
    </location>
</feature>
<dbReference type="InterPro" id="IPR002014">
    <property type="entry name" value="VHS_dom"/>
</dbReference>
<dbReference type="GO" id="GO:0043130">
    <property type="term" value="F:ubiquitin binding"/>
    <property type="evidence" value="ECO:0007669"/>
    <property type="project" value="InterPro"/>
</dbReference>
<name>A0A095D735_CRYD2</name>
<protein>
    <recommendedName>
        <fullName evidence="2">VHS domain-containing protein</fullName>
    </recommendedName>
</protein>
<dbReference type="Gene3D" id="1.25.40.90">
    <property type="match status" value="1"/>
</dbReference>
<dbReference type="GeneID" id="88179115"/>
<keyword evidence="4" id="KW-1185">Reference proteome</keyword>
<feature type="region of interest" description="Disordered" evidence="1">
    <location>
        <begin position="253"/>
        <end position="287"/>
    </location>
</feature>
<reference evidence="3 4" key="1">
    <citation type="journal article" date="2011" name="MBio">
        <title>Genome variation in Cryptococcus gattii, an emerging pathogen of immunocompetent hosts.</title>
        <authorList>
            <person name="D'Souza C.A."/>
            <person name="Kronstad J.W."/>
            <person name="Taylor G."/>
            <person name="Warren R."/>
            <person name="Yuen M."/>
            <person name="Hu G."/>
            <person name="Jung W.H."/>
            <person name="Sham A."/>
            <person name="Kidd S.E."/>
            <person name="Tangen K."/>
            <person name="Lee N."/>
            <person name="Zeilmaker T."/>
            <person name="Sawkins J."/>
            <person name="McVicker G."/>
            <person name="Shah S."/>
            <person name="Gnerre S."/>
            <person name="Griggs A."/>
            <person name="Zeng Q."/>
            <person name="Bartlett K."/>
            <person name="Li W."/>
            <person name="Wang X."/>
            <person name="Heitman J."/>
            <person name="Stajich J.E."/>
            <person name="Fraser J.A."/>
            <person name="Meyer W."/>
            <person name="Carter D."/>
            <person name="Schein J."/>
            <person name="Krzywinski M."/>
            <person name="Kwon-Chung K.J."/>
            <person name="Varma A."/>
            <person name="Wang J."/>
            <person name="Brunham R."/>
            <person name="Fyfe M."/>
            <person name="Ouellette B.F."/>
            <person name="Siddiqui A."/>
            <person name="Marra M."/>
            <person name="Jones S."/>
            <person name="Holt R."/>
            <person name="Birren B.W."/>
            <person name="Galagan J.E."/>
            <person name="Cuomo C.A."/>
        </authorList>
    </citation>
    <scope>NUCLEOTIDE SEQUENCE [LARGE SCALE GENOMIC DNA]</scope>
    <source>
        <strain evidence="3 4">R265</strain>
    </source>
</reference>
<dbReference type="Pfam" id="PF00790">
    <property type="entry name" value="VHS"/>
    <property type="match status" value="1"/>
</dbReference>
<organism evidence="3 4">
    <name type="scientific">Cryptococcus deuterogattii (strain R265)</name>
    <name type="common">Cryptococcus gattii VGII (strain R265)</name>
    <dbReference type="NCBI Taxonomy" id="294750"/>
    <lineage>
        <taxon>Eukaryota</taxon>
        <taxon>Fungi</taxon>
        <taxon>Dikarya</taxon>
        <taxon>Basidiomycota</taxon>
        <taxon>Agaricomycotina</taxon>
        <taxon>Tremellomycetes</taxon>
        <taxon>Tremellales</taxon>
        <taxon>Cryptococcaceae</taxon>
        <taxon>Cryptococcus</taxon>
        <taxon>Cryptococcus gattii species complex</taxon>
    </lineage>
</organism>
<evidence type="ECO:0000256" key="1">
    <source>
        <dbReference type="SAM" id="MobiDB-lite"/>
    </source>
</evidence>
<dbReference type="RefSeq" id="XP_062882796.1">
    <property type="nucleotide sequence ID" value="XM_063026841.1"/>
</dbReference>
<dbReference type="PANTHER" id="PTHR47789">
    <property type="entry name" value="LAS SEVENTEEN-BINDING PROTEIN 5"/>
    <property type="match status" value="1"/>
</dbReference>
<reference evidence="3 4" key="2">
    <citation type="journal article" date="2018" name="Proc. Natl. Acad. Sci.">
        <title>RNAi is a critical determinant of centromere evolution in closely related fungi.</title>
        <authorList>
            <person name="Yadav V."/>
            <person name="Sun S."/>
            <person name="Billmyre R.B."/>
            <person name="Thimmappa B.C."/>
            <person name="Shea T."/>
            <person name="Lintner R."/>
            <person name="Bakkeren G."/>
            <person name="Cuomo C.A."/>
            <person name="Heitman J."/>
            <person name="Sanyal K."/>
        </authorList>
    </citation>
    <scope>NUCLEOTIDE SEQUENCE [LARGE SCALE GENOMIC DNA]</scope>
    <source>
        <strain evidence="3 4">R265</strain>
    </source>
</reference>
<evidence type="ECO:0000313" key="3">
    <source>
        <dbReference type="EMBL" id="KGB76946.1"/>
    </source>
</evidence>
<feature type="domain" description="VHS" evidence="2">
    <location>
        <begin position="34"/>
        <end position="164"/>
    </location>
</feature>
<feature type="compositionally biased region" description="Basic and acidic residues" evidence="1">
    <location>
        <begin position="409"/>
        <end position="424"/>
    </location>
</feature>
<dbReference type="InterPro" id="IPR044103">
    <property type="entry name" value="GAT_LSB5"/>
</dbReference>
<dbReference type="STRING" id="294750.A0A095D735"/>
<dbReference type="InterPro" id="IPR008942">
    <property type="entry name" value="ENTH_VHS"/>
</dbReference>
<gene>
    <name evidence="3" type="ORF">CNBG_2784</name>
</gene>
<dbReference type="Proteomes" id="UP000029445">
    <property type="component" value="Chromosome 8"/>
</dbReference>
<dbReference type="GO" id="GO:0007034">
    <property type="term" value="P:vacuolar transport"/>
    <property type="evidence" value="ECO:0007669"/>
    <property type="project" value="UniProtKB-ARBA"/>
</dbReference>
<dbReference type="InterPro" id="IPR045007">
    <property type="entry name" value="LSB5"/>
</dbReference>
<dbReference type="GO" id="GO:0006897">
    <property type="term" value="P:endocytosis"/>
    <property type="evidence" value="ECO:0007669"/>
    <property type="project" value="InterPro"/>
</dbReference>
<dbReference type="PROSITE" id="PS50179">
    <property type="entry name" value="VHS"/>
    <property type="match status" value="1"/>
</dbReference>
<dbReference type="GO" id="GO:0007015">
    <property type="term" value="P:actin filament organization"/>
    <property type="evidence" value="ECO:0007669"/>
    <property type="project" value="InterPro"/>
</dbReference>